<dbReference type="InterPro" id="IPR036869">
    <property type="entry name" value="J_dom_sf"/>
</dbReference>
<keyword evidence="3" id="KW-0521">NADP</keyword>
<feature type="non-terminal residue" evidence="13">
    <location>
        <position position="1"/>
    </location>
</feature>
<dbReference type="PROSITE" id="PS00062">
    <property type="entry name" value="ALDOKETO_REDUCTASE_2"/>
    <property type="match status" value="1"/>
</dbReference>
<protein>
    <recommendedName>
        <fullName evidence="6">alcohol dehydrogenase (NADP(+))</fullName>
        <ecNumber evidence="6">1.1.1.2</ecNumber>
    </recommendedName>
    <alternativeName>
        <fullName evidence="7">S-nitroso-CoA reductase</fullName>
    </alternativeName>
</protein>
<dbReference type="PROSITE" id="PS50076">
    <property type="entry name" value="DNAJ_2"/>
    <property type="match status" value="1"/>
</dbReference>
<evidence type="ECO:0000256" key="9">
    <source>
        <dbReference type="ARBA" id="ARBA00048207"/>
    </source>
</evidence>
<dbReference type="PRINTS" id="PR00625">
    <property type="entry name" value="JDOMAIN"/>
</dbReference>
<dbReference type="GO" id="GO:0006457">
    <property type="term" value="P:protein folding"/>
    <property type="evidence" value="ECO:0007669"/>
    <property type="project" value="InterPro"/>
</dbReference>
<dbReference type="SUPFAM" id="SSF49493">
    <property type="entry name" value="HSP40/DnaJ peptide-binding domain"/>
    <property type="match status" value="1"/>
</dbReference>
<dbReference type="Proteomes" id="UP000886611">
    <property type="component" value="Unassembled WGS sequence"/>
</dbReference>
<dbReference type="Gene3D" id="1.10.287.110">
    <property type="entry name" value="DnaJ domain"/>
    <property type="match status" value="1"/>
</dbReference>
<dbReference type="SUPFAM" id="SSF46565">
    <property type="entry name" value="Chaperone J-domain"/>
    <property type="match status" value="1"/>
</dbReference>
<keyword evidence="14" id="KW-1185">Reference proteome</keyword>
<feature type="non-terminal residue" evidence="13">
    <location>
        <position position="666"/>
    </location>
</feature>
<evidence type="ECO:0000256" key="2">
    <source>
        <dbReference type="ARBA" id="ARBA00007905"/>
    </source>
</evidence>
<keyword evidence="5" id="KW-0143">Chaperone</keyword>
<dbReference type="PANTHER" id="PTHR11732">
    <property type="entry name" value="ALDO/KETO REDUCTASE"/>
    <property type="match status" value="1"/>
</dbReference>
<dbReference type="FunFam" id="1.10.287.110:FF:000005">
    <property type="entry name" value="DnaJ (Hsp40) homolog, subfamily B, member 4"/>
    <property type="match status" value="1"/>
</dbReference>
<dbReference type="SUPFAM" id="SSF51430">
    <property type="entry name" value="NAD(P)-linked oxidoreductase"/>
    <property type="match status" value="1"/>
</dbReference>
<dbReference type="EC" id="1.1.1.2" evidence="6"/>
<comment type="subcellular location">
    <subcellularLocation>
        <location evidence="1">Apical cell membrane</location>
    </subcellularLocation>
</comment>
<evidence type="ECO:0000259" key="12">
    <source>
        <dbReference type="PROSITE" id="PS50076"/>
    </source>
</evidence>
<dbReference type="PRINTS" id="PR00069">
    <property type="entry name" value="ALDKETRDTASE"/>
</dbReference>
<dbReference type="PROSITE" id="PS00063">
    <property type="entry name" value="ALDOKETO_REDUCTASE_3"/>
    <property type="match status" value="1"/>
</dbReference>
<dbReference type="GO" id="GO:0042593">
    <property type="term" value="P:glucose homeostasis"/>
    <property type="evidence" value="ECO:0007669"/>
    <property type="project" value="UniProtKB-ARBA"/>
</dbReference>
<dbReference type="InterPro" id="IPR018170">
    <property type="entry name" value="Aldo/ket_reductase_CS"/>
</dbReference>
<evidence type="ECO:0000256" key="8">
    <source>
        <dbReference type="ARBA" id="ARBA00047706"/>
    </source>
</evidence>
<dbReference type="InterPro" id="IPR023210">
    <property type="entry name" value="NADP_OxRdtase_dom"/>
</dbReference>
<dbReference type="CDD" id="cd06257">
    <property type="entry name" value="DnaJ"/>
    <property type="match status" value="1"/>
</dbReference>
<evidence type="ECO:0000256" key="5">
    <source>
        <dbReference type="ARBA" id="ARBA00023186"/>
    </source>
</evidence>
<dbReference type="Pfam" id="PF00226">
    <property type="entry name" value="DnaJ"/>
    <property type="match status" value="1"/>
</dbReference>
<comment type="catalytic activity">
    <reaction evidence="8">
        <text>S-nitroso-CoA + NADPH + H(+) = sulfinamide-CoA + NADP(+)</text>
        <dbReference type="Rhea" id="RHEA:78375"/>
        <dbReference type="ChEBI" id="CHEBI:15378"/>
        <dbReference type="ChEBI" id="CHEBI:57783"/>
        <dbReference type="ChEBI" id="CHEBI:58349"/>
        <dbReference type="ChEBI" id="CHEBI:145546"/>
        <dbReference type="ChEBI" id="CHEBI:145548"/>
    </reaction>
    <physiologicalReaction direction="left-to-right" evidence="8">
        <dbReference type="Rhea" id="RHEA:78376"/>
    </physiologicalReaction>
</comment>
<comment type="catalytic activity">
    <reaction evidence="10">
        <text>a primary alcohol + NADP(+) = an aldehyde + NADPH + H(+)</text>
        <dbReference type="Rhea" id="RHEA:15937"/>
        <dbReference type="ChEBI" id="CHEBI:15378"/>
        <dbReference type="ChEBI" id="CHEBI:15734"/>
        <dbReference type="ChEBI" id="CHEBI:17478"/>
        <dbReference type="ChEBI" id="CHEBI:57783"/>
        <dbReference type="ChEBI" id="CHEBI:58349"/>
        <dbReference type="EC" id="1.1.1.2"/>
    </reaction>
</comment>
<dbReference type="InterPro" id="IPR036812">
    <property type="entry name" value="NAD(P)_OxRdtase_dom_sf"/>
</dbReference>
<evidence type="ECO:0000256" key="10">
    <source>
        <dbReference type="ARBA" id="ARBA00048262"/>
    </source>
</evidence>
<dbReference type="Gene3D" id="3.20.20.100">
    <property type="entry name" value="NADP-dependent oxidoreductase domain"/>
    <property type="match status" value="1"/>
</dbReference>
<dbReference type="InterPro" id="IPR008971">
    <property type="entry name" value="HSP40/DnaJ_pept-bd"/>
</dbReference>
<reference evidence="13 14" key="1">
    <citation type="journal article" date="2021" name="Cell">
        <title>Tracing the genetic footprints of vertebrate landing in non-teleost ray-finned fishes.</title>
        <authorList>
            <person name="Bi X."/>
            <person name="Wang K."/>
            <person name="Yang L."/>
            <person name="Pan H."/>
            <person name="Jiang H."/>
            <person name="Wei Q."/>
            <person name="Fang M."/>
            <person name="Yu H."/>
            <person name="Zhu C."/>
            <person name="Cai Y."/>
            <person name="He Y."/>
            <person name="Gan X."/>
            <person name="Zeng H."/>
            <person name="Yu D."/>
            <person name="Zhu Y."/>
            <person name="Jiang H."/>
            <person name="Qiu Q."/>
            <person name="Yang H."/>
            <person name="Zhang Y.E."/>
            <person name="Wang W."/>
            <person name="Zhu M."/>
            <person name="He S."/>
            <person name="Zhang G."/>
        </authorList>
    </citation>
    <scope>NUCLEOTIDE SEQUENCE [LARGE SCALE GENOMIC DNA]</scope>
    <source>
        <strain evidence="13">Bchr_013</strain>
    </source>
</reference>
<dbReference type="SMART" id="SM00271">
    <property type="entry name" value="DnaJ"/>
    <property type="match status" value="1"/>
</dbReference>
<dbReference type="InterPro" id="IPR020471">
    <property type="entry name" value="AKR"/>
</dbReference>
<dbReference type="InterPro" id="IPR001623">
    <property type="entry name" value="DnaJ_domain"/>
</dbReference>
<dbReference type="GO" id="GO:0051082">
    <property type="term" value="F:unfolded protein binding"/>
    <property type="evidence" value="ECO:0007669"/>
    <property type="project" value="InterPro"/>
</dbReference>
<evidence type="ECO:0000256" key="7">
    <source>
        <dbReference type="ARBA" id="ARBA00044808"/>
    </source>
</evidence>
<dbReference type="Gene3D" id="2.60.260.20">
    <property type="entry name" value="Urease metallochaperone UreE, N-terminal domain"/>
    <property type="match status" value="1"/>
</dbReference>
<evidence type="ECO:0000256" key="6">
    <source>
        <dbReference type="ARBA" id="ARBA00024074"/>
    </source>
</evidence>
<evidence type="ECO:0000256" key="4">
    <source>
        <dbReference type="ARBA" id="ARBA00023002"/>
    </source>
</evidence>
<keyword evidence="4" id="KW-0560">Oxidoreductase</keyword>
<dbReference type="EMBL" id="JAATIS010001241">
    <property type="protein sequence ID" value="KAG2466580.1"/>
    <property type="molecule type" value="Genomic_DNA"/>
</dbReference>
<evidence type="ECO:0000256" key="11">
    <source>
        <dbReference type="ARBA" id="ARBA00055218"/>
    </source>
</evidence>
<dbReference type="GO" id="GO:0016324">
    <property type="term" value="C:apical plasma membrane"/>
    <property type="evidence" value="ECO:0007669"/>
    <property type="project" value="UniProtKB-SubCell"/>
</dbReference>
<evidence type="ECO:0000256" key="1">
    <source>
        <dbReference type="ARBA" id="ARBA00004221"/>
    </source>
</evidence>
<comment type="similarity">
    <text evidence="2">Belongs to the aldo/keto reductase family.</text>
</comment>
<name>A0A8X7XCD7_POLSE</name>
<dbReference type="AlphaFoldDB" id="A0A8X7XCD7"/>
<dbReference type="PROSITE" id="PS00636">
    <property type="entry name" value="DNAJ_1"/>
    <property type="match status" value="1"/>
</dbReference>
<dbReference type="GO" id="GO:0008106">
    <property type="term" value="F:alcohol dehydrogenase (NADP+) activity"/>
    <property type="evidence" value="ECO:0007669"/>
    <property type="project" value="UniProtKB-EC"/>
</dbReference>
<evidence type="ECO:0000313" key="14">
    <source>
        <dbReference type="Proteomes" id="UP000886611"/>
    </source>
</evidence>
<dbReference type="PROSITE" id="PS00798">
    <property type="entry name" value="ALDOKETO_REDUCTASE_1"/>
    <property type="match status" value="1"/>
</dbReference>
<organism evidence="13 14">
    <name type="scientific">Polypterus senegalus</name>
    <name type="common">Senegal bichir</name>
    <dbReference type="NCBI Taxonomy" id="55291"/>
    <lineage>
        <taxon>Eukaryota</taxon>
        <taxon>Metazoa</taxon>
        <taxon>Chordata</taxon>
        <taxon>Craniata</taxon>
        <taxon>Vertebrata</taxon>
        <taxon>Euteleostomi</taxon>
        <taxon>Actinopterygii</taxon>
        <taxon>Polypteriformes</taxon>
        <taxon>Polypteridae</taxon>
        <taxon>Polypterus</taxon>
    </lineage>
</organism>
<evidence type="ECO:0000256" key="3">
    <source>
        <dbReference type="ARBA" id="ARBA00022857"/>
    </source>
</evidence>
<feature type="domain" description="J" evidence="12">
    <location>
        <begin position="4"/>
        <end position="68"/>
    </location>
</feature>
<comment type="function">
    <text evidence="11">Catalyzes the NADPH-dependent reduction of a wide variety of carbonyl-containing compounds to their corresponding alcohols. Displays enzymatic activity towards endogenous metabolites such as aromatic and aliphatic aldehydes, ketones, monosaccharides and bile acids. Acts as an aldehyde-detoxification enzyme. Also acts as an inhibitor of protein S-nitrosylation by mediating degradation of S-nitroso-coenzyme A (S-nitroso-CoA), a cofactor required to S-nitrosylate proteins. Also acts as a S-nitroso-glutathione reductase by catalyzing the NADPH-dependent reduction of S-nitrosoglutathione. Displays no reductase activity towards retinoids.</text>
</comment>
<comment type="caution">
    <text evidence="13">The sequence shown here is derived from an EMBL/GenBank/DDBJ whole genome shotgun (WGS) entry which is preliminary data.</text>
</comment>
<dbReference type="FunFam" id="2.60.260.20:FF:000002">
    <property type="entry name" value="Dnaj homolog subfamily b member"/>
    <property type="match status" value="1"/>
</dbReference>
<proteinExistence type="inferred from homology"/>
<sequence length="666" mass="75243">MGKDYYRILGIQSGSNEEEIKKAYKKMALKFHPDKNKDPSAEDKFKEIAEAYDVLSDPKKRTIYDQYGEEGLKAGGGSSSGGQGNSYHYTFHGDPHATFASFFGGSSPFDIFFGATRTRGTTNGFDHGDQDMDIDMDGEDDPFNAFGRFGFNGINGFHHGAGRRHPTESVHSRRKVQDPTVIHELRVSLEEIYHGCTKRMKITRRRLNPDGRTMRTEDKILNIVIKRGWKEGTKITFPKEGDETPDKIPADIAFIIKDKSHPHFKRDGSNVVYTAKISLKEVREAVLCALDAGYRHIDCAAIYGNEKDVGEALKERVGPGKSIPREELFMTSKLWNTKHHPDDVEPACRKTLEDLGLAYLDLYLMHWPMAFERGNLEMPKNDDGTMRYADIHYKDTWRAMENLVTKGLVKAIGLSNFNARQIDDILSVAKHKPVVNQVECHPYLAQKELMAHCSRNRIQLIAYSPLGAPSRPWACPDERSLLDDPQILNVAEKLKKTPAQVILRWQVQRGVACIPKSAKPSRIKENIQVFDFTLSDEDIKKMESLNCNKRLTVPPIESAADMCRLQHCNLVWSMAGLSSRPIPPGCQMELSLQHGGAPRYQQRIMDNGIFLYSPAGYHRGQQRTLQGGPESHMCPIIRKYIIGKATVEVTCFQDAEKDFISEPEVI</sequence>
<dbReference type="Pfam" id="PF00248">
    <property type="entry name" value="Aldo_ket_red"/>
    <property type="match status" value="1"/>
</dbReference>
<comment type="catalytic activity">
    <reaction evidence="9">
        <text>S-nitrosoglutathione + NADPH + H(+) = S-(hydroxysulfenamide)glutathione + NADP(+)</text>
        <dbReference type="Rhea" id="RHEA:63500"/>
        <dbReference type="ChEBI" id="CHEBI:15378"/>
        <dbReference type="ChEBI" id="CHEBI:57783"/>
        <dbReference type="ChEBI" id="CHEBI:58349"/>
        <dbReference type="ChEBI" id="CHEBI:145544"/>
        <dbReference type="ChEBI" id="CHEBI:229723"/>
    </reaction>
</comment>
<dbReference type="CDD" id="cd10747">
    <property type="entry name" value="DnaJ_C"/>
    <property type="match status" value="1"/>
</dbReference>
<accession>A0A8X7XCD7</accession>
<gene>
    <name evidence="13" type="primary">Akr1a1a</name>
    <name evidence="13" type="ORF">GTO96_0020321</name>
</gene>
<dbReference type="InterPro" id="IPR018253">
    <property type="entry name" value="DnaJ_domain_CS"/>
</dbReference>
<dbReference type="FunFam" id="3.20.20.100:FF:000006">
    <property type="entry name" value="Aldo-keto reductase family 1 member A1"/>
    <property type="match status" value="1"/>
</dbReference>
<evidence type="ECO:0000313" key="13">
    <source>
        <dbReference type="EMBL" id="KAG2466580.1"/>
    </source>
</evidence>